<feature type="transmembrane region" description="Helical" evidence="8">
    <location>
        <begin position="146"/>
        <end position="169"/>
    </location>
</feature>
<dbReference type="InterPro" id="IPR011701">
    <property type="entry name" value="MFS"/>
</dbReference>
<feature type="transmembrane region" description="Helical" evidence="8">
    <location>
        <begin position="224"/>
        <end position="242"/>
    </location>
</feature>
<dbReference type="SUPFAM" id="SSF103473">
    <property type="entry name" value="MFS general substrate transporter"/>
    <property type="match status" value="1"/>
</dbReference>
<keyword evidence="7 8" id="KW-0472">Membrane</keyword>
<feature type="transmembrane region" description="Helical" evidence="8">
    <location>
        <begin position="116"/>
        <end position="134"/>
    </location>
</feature>
<evidence type="ECO:0000256" key="3">
    <source>
        <dbReference type="ARBA" id="ARBA00022448"/>
    </source>
</evidence>
<evidence type="ECO:0000256" key="1">
    <source>
        <dbReference type="ARBA" id="ARBA00004651"/>
    </source>
</evidence>
<dbReference type="PANTHER" id="PTHR23502:SF132">
    <property type="entry name" value="POLYAMINE TRANSPORTER 2-RELATED"/>
    <property type="match status" value="1"/>
</dbReference>
<feature type="transmembrane region" description="Helical" evidence="8">
    <location>
        <begin position="88"/>
        <end position="110"/>
    </location>
</feature>
<feature type="transmembrane region" description="Helical" evidence="8">
    <location>
        <begin position="379"/>
        <end position="397"/>
    </location>
</feature>
<dbReference type="PANTHER" id="PTHR23502">
    <property type="entry name" value="MAJOR FACILITATOR SUPERFAMILY"/>
    <property type="match status" value="1"/>
</dbReference>
<keyword evidence="3" id="KW-0813">Transport</keyword>
<comment type="similarity">
    <text evidence="2">Belongs to the major facilitator superfamily. Bcr/CmlA family.</text>
</comment>
<dbReference type="EMBL" id="BMOD01000013">
    <property type="protein sequence ID" value="GGJ42971.1"/>
    <property type="molecule type" value="Genomic_DNA"/>
</dbReference>
<name>A0ABQ2D6E0_9DEIO</name>
<feature type="transmembrane region" description="Helical" evidence="8">
    <location>
        <begin position="316"/>
        <end position="337"/>
    </location>
</feature>
<dbReference type="PROSITE" id="PS50850">
    <property type="entry name" value="MFS"/>
    <property type="match status" value="1"/>
</dbReference>
<reference evidence="11" key="1">
    <citation type="journal article" date="2019" name="Int. J. Syst. Evol. Microbiol.">
        <title>The Global Catalogue of Microorganisms (GCM) 10K type strain sequencing project: providing services to taxonomists for standard genome sequencing and annotation.</title>
        <authorList>
            <consortium name="The Broad Institute Genomics Platform"/>
            <consortium name="The Broad Institute Genome Sequencing Center for Infectious Disease"/>
            <person name="Wu L."/>
            <person name="Ma J."/>
        </authorList>
    </citation>
    <scope>NUCLEOTIDE SEQUENCE [LARGE SCALE GENOMIC DNA]</scope>
    <source>
        <strain evidence="11">JCM 14370</strain>
    </source>
</reference>
<comment type="subcellular location">
    <subcellularLocation>
        <location evidence="1">Cell membrane</location>
        <topology evidence="1">Multi-pass membrane protein</topology>
    </subcellularLocation>
</comment>
<evidence type="ECO:0000256" key="2">
    <source>
        <dbReference type="ARBA" id="ARBA00006236"/>
    </source>
</evidence>
<evidence type="ECO:0000259" key="9">
    <source>
        <dbReference type="PROSITE" id="PS50850"/>
    </source>
</evidence>
<evidence type="ECO:0000256" key="7">
    <source>
        <dbReference type="ARBA" id="ARBA00023136"/>
    </source>
</evidence>
<keyword evidence="5 8" id="KW-0812">Transmembrane</keyword>
<gene>
    <name evidence="10" type="ORF">GCM10008938_31450</name>
</gene>
<evidence type="ECO:0000256" key="8">
    <source>
        <dbReference type="SAM" id="Phobius"/>
    </source>
</evidence>
<organism evidence="10 11">
    <name type="scientific">Deinococcus roseus</name>
    <dbReference type="NCBI Taxonomy" id="392414"/>
    <lineage>
        <taxon>Bacteria</taxon>
        <taxon>Thermotogati</taxon>
        <taxon>Deinococcota</taxon>
        <taxon>Deinococci</taxon>
        <taxon>Deinococcales</taxon>
        <taxon>Deinococcaceae</taxon>
        <taxon>Deinococcus</taxon>
    </lineage>
</organism>
<feature type="transmembrane region" description="Helical" evidence="8">
    <location>
        <begin position="254"/>
        <end position="275"/>
    </location>
</feature>
<evidence type="ECO:0000256" key="4">
    <source>
        <dbReference type="ARBA" id="ARBA00022475"/>
    </source>
</evidence>
<dbReference type="InterPro" id="IPR020846">
    <property type="entry name" value="MFS_dom"/>
</dbReference>
<accession>A0ABQ2D6E0</accession>
<keyword evidence="6 8" id="KW-1133">Transmembrane helix</keyword>
<feature type="transmembrane region" description="Helical" evidence="8">
    <location>
        <begin position="287"/>
        <end position="310"/>
    </location>
</feature>
<evidence type="ECO:0000256" key="5">
    <source>
        <dbReference type="ARBA" id="ARBA00022692"/>
    </source>
</evidence>
<dbReference type="CDD" id="cd17320">
    <property type="entry name" value="MFS_MdfA_MDR_like"/>
    <property type="match status" value="1"/>
</dbReference>
<sequence length="414" mass="43758">MMNTRPSEKQPSRLTMNPVLFMVILGVLQGATPLTVDLYLPAFPAIARDLQVSTGSIELTLAVFLVGMAVGQAVYGPFTDKYGRKKPLLVGLAVYTVGSLMCALAPNLALLMMGRLLQALGGSAGAVITMAMVQDLWSGKEAARRFSLLGLVSGLAPILGPALGGMVLTHFPWQVVFWGLSVLGVLLAVLMVFLPETSSPEERKTVRLRDALNNYGVLFQNRPYVLFMLSIGWVFGVLFAYVTASSSVYMETLGVSPGLYGVLFGVNAVGLMSASQLNRILLARFSLFQLGLFGVMLNVTVCVLLLTLAVLGVQSLWLVASLFFLLMVSMGFTMPNLPSLAMWHVKERVGSASALLGSSQFLLGGLSGTVVGLLAGPPVLAVLAACGAVALVLLLLAGRHAGKVDSAEVQVGSH</sequence>
<feature type="transmembrane region" description="Helical" evidence="8">
    <location>
        <begin position="349"/>
        <end position="373"/>
    </location>
</feature>
<dbReference type="Proteomes" id="UP000632222">
    <property type="component" value="Unassembled WGS sequence"/>
</dbReference>
<dbReference type="InterPro" id="IPR036259">
    <property type="entry name" value="MFS_trans_sf"/>
</dbReference>
<evidence type="ECO:0000313" key="10">
    <source>
        <dbReference type="EMBL" id="GGJ42971.1"/>
    </source>
</evidence>
<dbReference type="Pfam" id="PF07690">
    <property type="entry name" value="MFS_1"/>
    <property type="match status" value="1"/>
</dbReference>
<dbReference type="InterPro" id="IPR001958">
    <property type="entry name" value="Tet-R_TetA/multi-R_MdtG-like"/>
</dbReference>
<keyword evidence="11" id="KW-1185">Reference proteome</keyword>
<keyword evidence="4" id="KW-1003">Cell membrane</keyword>
<dbReference type="PRINTS" id="PR01035">
    <property type="entry name" value="TCRTETA"/>
</dbReference>
<evidence type="ECO:0000313" key="11">
    <source>
        <dbReference type="Proteomes" id="UP000632222"/>
    </source>
</evidence>
<comment type="caution">
    <text evidence="10">The sequence shown here is derived from an EMBL/GenBank/DDBJ whole genome shotgun (WGS) entry which is preliminary data.</text>
</comment>
<dbReference type="Gene3D" id="1.20.1720.10">
    <property type="entry name" value="Multidrug resistance protein D"/>
    <property type="match status" value="1"/>
</dbReference>
<feature type="domain" description="Major facilitator superfamily (MFS) profile" evidence="9">
    <location>
        <begin position="19"/>
        <end position="402"/>
    </location>
</feature>
<dbReference type="InterPro" id="IPR004812">
    <property type="entry name" value="Efflux_drug-R_Bcr/CmlA"/>
</dbReference>
<feature type="transmembrane region" description="Helical" evidence="8">
    <location>
        <begin position="57"/>
        <end position="76"/>
    </location>
</feature>
<dbReference type="RefSeq" id="WP_189004019.1">
    <property type="nucleotide sequence ID" value="NZ_BMOD01000013.1"/>
</dbReference>
<evidence type="ECO:0000256" key="6">
    <source>
        <dbReference type="ARBA" id="ARBA00022989"/>
    </source>
</evidence>
<dbReference type="NCBIfam" id="TIGR00710">
    <property type="entry name" value="efflux_Bcr_CflA"/>
    <property type="match status" value="1"/>
</dbReference>
<proteinExistence type="inferred from homology"/>
<feature type="transmembrane region" description="Helical" evidence="8">
    <location>
        <begin position="175"/>
        <end position="194"/>
    </location>
</feature>
<protein>
    <submittedName>
        <fullName evidence="10">Bcr/CflA family drug resistance efflux transporter</fullName>
    </submittedName>
</protein>